<evidence type="ECO:0000313" key="7">
    <source>
        <dbReference type="Proteomes" id="UP000268321"/>
    </source>
</evidence>
<name>A0A4P9Z8M8_9ASCO</name>
<dbReference type="CDD" id="cd01425">
    <property type="entry name" value="RPS2"/>
    <property type="match status" value="1"/>
</dbReference>
<comment type="similarity">
    <text evidence="1 5">Belongs to the universal ribosomal protein uS2 family.</text>
</comment>
<dbReference type="EMBL" id="ML004516">
    <property type="protein sequence ID" value="RKP29055.1"/>
    <property type="molecule type" value="Genomic_DNA"/>
</dbReference>
<dbReference type="PROSITE" id="PS00963">
    <property type="entry name" value="RIBOSOMAL_S2_2"/>
    <property type="match status" value="1"/>
</dbReference>
<dbReference type="PANTHER" id="PTHR12534">
    <property type="entry name" value="30S RIBOSOMAL PROTEIN S2 PROKARYOTIC AND ORGANELLAR"/>
    <property type="match status" value="1"/>
</dbReference>
<accession>A0A4P9Z8M8</accession>
<dbReference type="AlphaFoldDB" id="A0A4P9Z8M8"/>
<dbReference type="InterPro" id="IPR001865">
    <property type="entry name" value="Ribosomal_uS2"/>
</dbReference>
<dbReference type="PANTHER" id="PTHR12534:SF0">
    <property type="entry name" value="SMALL RIBOSOMAL SUBUNIT PROTEIN US2M"/>
    <property type="match status" value="1"/>
</dbReference>
<dbReference type="GO" id="GO:0005763">
    <property type="term" value="C:mitochondrial small ribosomal subunit"/>
    <property type="evidence" value="ECO:0007669"/>
    <property type="project" value="TreeGrafter"/>
</dbReference>
<keyword evidence="3" id="KW-0007">Acetylation</keyword>
<dbReference type="Proteomes" id="UP000268321">
    <property type="component" value="Unassembled WGS sequence"/>
</dbReference>
<dbReference type="NCBIfam" id="TIGR01011">
    <property type="entry name" value="rpsB_bact"/>
    <property type="match status" value="1"/>
</dbReference>
<dbReference type="InterPro" id="IPR023591">
    <property type="entry name" value="Ribosomal_uS2_flav_dom_sf"/>
</dbReference>
<keyword evidence="2 5" id="KW-0689">Ribosomal protein</keyword>
<dbReference type="OrthoDB" id="2320368at2759"/>
<dbReference type="GO" id="GO:0006412">
    <property type="term" value="P:translation"/>
    <property type="evidence" value="ECO:0007669"/>
    <property type="project" value="InterPro"/>
</dbReference>
<dbReference type="Pfam" id="PF00318">
    <property type="entry name" value="Ribosomal_S2"/>
    <property type="match status" value="1"/>
</dbReference>
<keyword evidence="7" id="KW-1185">Reference proteome</keyword>
<dbReference type="InterPro" id="IPR005706">
    <property type="entry name" value="Ribosomal_uS2_bac/mit/plastid"/>
</dbReference>
<sequence>MQKAALRCARQSRGSLRLYSSAAGAASGPTSGLQKAQRERALAEALAREEENFLKEARIRNLREKARASVAALNLAPVDAMAQRMQKLQKQLDAMANQESVRSLDEEIDAYLYQHLRLPESELANMPWANGVSKTASEQTTAEAADTAVSQKIKTTTHSKYTRKFPDLRITPDHKPYSKQELFLRHMHHLKRCGALGSELADVYVPSHDVLKPQSVSEVSIASLMAAGCHLGHAKQVWRSSTQPFIYGEYNGIHLIDLNETLSALKRTAKIVKGVAKKGGVILYIGTSRLQEQRDALEAAAKRSKGYYVATRWIPGTITNFTVVTKQCGGTQRVEVDMGDKNTSRVFTKDENAIIKPDLVVVMNPTENRYCIKECIKLRIPIIGLCDTDMEPSLLTYAIPCNDNSMRANSLVLGCLSKAAEEGVEERRYDFSLYQASKKGSGQPPA</sequence>
<dbReference type="PRINTS" id="PR00395">
    <property type="entry name" value="RIBOSOMALS2"/>
</dbReference>
<evidence type="ECO:0000256" key="3">
    <source>
        <dbReference type="ARBA" id="ARBA00022990"/>
    </source>
</evidence>
<proteinExistence type="inferred from homology"/>
<evidence type="ECO:0000256" key="4">
    <source>
        <dbReference type="ARBA" id="ARBA00023274"/>
    </source>
</evidence>
<dbReference type="InterPro" id="IPR018130">
    <property type="entry name" value="Ribosomal_uS2_CS"/>
</dbReference>
<evidence type="ECO:0000256" key="5">
    <source>
        <dbReference type="RuleBase" id="RU003631"/>
    </source>
</evidence>
<evidence type="ECO:0000256" key="2">
    <source>
        <dbReference type="ARBA" id="ARBA00022980"/>
    </source>
</evidence>
<dbReference type="Gene3D" id="3.40.50.10490">
    <property type="entry name" value="Glucose-6-phosphate isomerase like protein, domain 1"/>
    <property type="match status" value="1"/>
</dbReference>
<protein>
    <recommendedName>
        <fullName evidence="8">Ribosomal protein S2</fullName>
    </recommendedName>
</protein>
<reference evidence="7" key="1">
    <citation type="journal article" date="2018" name="Nat. Microbiol.">
        <title>Leveraging single-cell genomics to expand the fungal tree of life.</title>
        <authorList>
            <person name="Ahrendt S.R."/>
            <person name="Quandt C.A."/>
            <person name="Ciobanu D."/>
            <person name="Clum A."/>
            <person name="Salamov A."/>
            <person name="Andreopoulos B."/>
            <person name="Cheng J.F."/>
            <person name="Woyke T."/>
            <person name="Pelin A."/>
            <person name="Henrissat B."/>
            <person name="Reynolds N.K."/>
            <person name="Benny G.L."/>
            <person name="Smith M.E."/>
            <person name="James T.Y."/>
            <person name="Grigoriev I.V."/>
        </authorList>
    </citation>
    <scope>NUCLEOTIDE SEQUENCE [LARGE SCALE GENOMIC DNA]</scope>
    <source>
        <strain evidence="7">Baker2002</strain>
    </source>
</reference>
<dbReference type="GO" id="GO:0003735">
    <property type="term" value="F:structural constituent of ribosome"/>
    <property type="evidence" value="ECO:0007669"/>
    <property type="project" value="InterPro"/>
</dbReference>
<gene>
    <name evidence="6" type="ORF">METBISCDRAFT_19564</name>
</gene>
<dbReference type="HAMAP" id="MF_00291_B">
    <property type="entry name" value="Ribosomal_uS2_B"/>
    <property type="match status" value="1"/>
</dbReference>
<dbReference type="FunFam" id="3.40.50.10490:FF:000055">
    <property type="entry name" value="Mitochondrial ribosomal protein"/>
    <property type="match status" value="1"/>
</dbReference>
<keyword evidence="4 5" id="KW-0687">Ribonucleoprotein</keyword>
<evidence type="ECO:0000313" key="6">
    <source>
        <dbReference type="EMBL" id="RKP29055.1"/>
    </source>
</evidence>
<evidence type="ECO:0008006" key="8">
    <source>
        <dbReference type="Google" id="ProtNLM"/>
    </source>
</evidence>
<dbReference type="SUPFAM" id="SSF52313">
    <property type="entry name" value="Ribosomal protein S2"/>
    <property type="match status" value="1"/>
</dbReference>
<organism evidence="6 7">
    <name type="scientific">Metschnikowia bicuspidata</name>
    <dbReference type="NCBI Taxonomy" id="27322"/>
    <lineage>
        <taxon>Eukaryota</taxon>
        <taxon>Fungi</taxon>
        <taxon>Dikarya</taxon>
        <taxon>Ascomycota</taxon>
        <taxon>Saccharomycotina</taxon>
        <taxon>Pichiomycetes</taxon>
        <taxon>Metschnikowiaceae</taxon>
        <taxon>Metschnikowia</taxon>
    </lineage>
</organism>
<evidence type="ECO:0000256" key="1">
    <source>
        <dbReference type="ARBA" id="ARBA00006242"/>
    </source>
</evidence>